<reference evidence="13 14" key="1">
    <citation type="journal article" date="2017" name="Curr. Biol.">
        <title>Genome architecture and evolution of a unichromosomal asexual nematode.</title>
        <authorList>
            <person name="Fradin H."/>
            <person name="Zegar C."/>
            <person name="Gutwein M."/>
            <person name="Lucas J."/>
            <person name="Kovtun M."/>
            <person name="Corcoran D."/>
            <person name="Baugh L.R."/>
            <person name="Kiontke K."/>
            <person name="Gunsalus K."/>
            <person name="Fitch D.H."/>
            <person name="Piano F."/>
        </authorList>
    </citation>
    <scope>NUCLEOTIDE SEQUENCE [LARGE SCALE GENOMIC DNA]</scope>
    <source>
        <strain evidence="13">PF1309</strain>
    </source>
</reference>
<dbReference type="CDD" id="cd00333">
    <property type="entry name" value="MIP"/>
    <property type="match status" value="1"/>
</dbReference>
<dbReference type="OrthoDB" id="3222at2759"/>
<feature type="transmembrane region" description="Helical" evidence="11">
    <location>
        <begin position="369"/>
        <end position="392"/>
    </location>
</feature>
<feature type="transmembrane region" description="Helical" evidence="11">
    <location>
        <begin position="512"/>
        <end position="532"/>
    </location>
</feature>
<dbReference type="Pfam" id="PF01048">
    <property type="entry name" value="PNP_UDP_1"/>
    <property type="match status" value="1"/>
</dbReference>
<evidence type="ECO:0000259" key="12">
    <source>
        <dbReference type="Pfam" id="PF01048"/>
    </source>
</evidence>
<evidence type="ECO:0000256" key="8">
    <source>
        <dbReference type="ARBA" id="ARBA00022989"/>
    </source>
</evidence>
<dbReference type="GO" id="GO:0017061">
    <property type="term" value="F:S-methyl-5-thioadenosine phosphorylase activity"/>
    <property type="evidence" value="ECO:0007669"/>
    <property type="project" value="UniProtKB-EC"/>
</dbReference>
<dbReference type="InterPro" id="IPR010044">
    <property type="entry name" value="MTAP"/>
</dbReference>
<accession>A0A2A2LZF4</accession>
<dbReference type="InterPro" id="IPR000845">
    <property type="entry name" value="Nucleoside_phosphorylase_d"/>
</dbReference>
<dbReference type="PANTHER" id="PTHR42679">
    <property type="entry name" value="S-METHYL-5'-THIOADENOSINE PHOSPHORYLASE"/>
    <property type="match status" value="1"/>
</dbReference>
<dbReference type="GO" id="GO:0006166">
    <property type="term" value="P:purine ribonucleoside salvage"/>
    <property type="evidence" value="ECO:0007669"/>
    <property type="project" value="UniProtKB-UniRule"/>
</dbReference>
<dbReference type="Gene3D" id="3.40.50.1580">
    <property type="entry name" value="Nucleoside phosphorylase domain"/>
    <property type="match status" value="1"/>
</dbReference>
<feature type="transmembrane region" description="Helical" evidence="11">
    <location>
        <begin position="297"/>
        <end position="316"/>
    </location>
</feature>
<organism evidence="13 14">
    <name type="scientific">Diploscapter pachys</name>
    <dbReference type="NCBI Taxonomy" id="2018661"/>
    <lineage>
        <taxon>Eukaryota</taxon>
        <taxon>Metazoa</taxon>
        <taxon>Ecdysozoa</taxon>
        <taxon>Nematoda</taxon>
        <taxon>Chromadorea</taxon>
        <taxon>Rhabditida</taxon>
        <taxon>Rhabditina</taxon>
        <taxon>Rhabditomorpha</taxon>
        <taxon>Rhabditoidea</taxon>
        <taxon>Rhabditidae</taxon>
        <taxon>Diploscapter</taxon>
    </lineage>
</organism>
<feature type="binding site" evidence="10">
    <location>
        <position position="191"/>
    </location>
    <ligand>
        <name>substrate</name>
    </ligand>
</feature>
<comment type="subunit">
    <text evidence="10">Homotrimer.</text>
</comment>
<dbReference type="PRINTS" id="PR00783">
    <property type="entry name" value="MINTRINSICP"/>
</dbReference>
<dbReference type="InterPro" id="IPR000425">
    <property type="entry name" value="MIP"/>
</dbReference>
<dbReference type="GO" id="GO:0005634">
    <property type="term" value="C:nucleus"/>
    <property type="evidence" value="ECO:0007669"/>
    <property type="project" value="UniProtKB-SubCell"/>
</dbReference>
<dbReference type="NCBIfam" id="TIGR01694">
    <property type="entry name" value="MTAP"/>
    <property type="match status" value="1"/>
</dbReference>
<keyword evidence="8 11" id="KW-1133">Transmembrane helix</keyword>
<evidence type="ECO:0000256" key="4">
    <source>
        <dbReference type="ARBA" id="ARBA00022676"/>
    </source>
</evidence>
<evidence type="ECO:0000313" key="13">
    <source>
        <dbReference type="EMBL" id="PAV91622.1"/>
    </source>
</evidence>
<feature type="domain" description="Nucleoside phosphorylase" evidence="12">
    <location>
        <begin position="6"/>
        <end position="250"/>
    </location>
</feature>
<dbReference type="Pfam" id="PF00230">
    <property type="entry name" value="MIP"/>
    <property type="match status" value="1"/>
</dbReference>
<keyword evidence="10" id="KW-0539">Nucleus</keyword>
<dbReference type="PANTHER" id="PTHR42679:SF2">
    <property type="entry name" value="S-METHYL-5'-THIOADENOSINE PHOSPHORYLASE"/>
    <property type="match status" value="1"/>
</dbReference>
<dbReference type="AlphaFoldDB" id="A0A2A2LZF4"/>
<dbReference type="EC" id="2.4.2.28" evidence="10"/>
<comment type="subcellular location">
    <subcellularLocation>
        <location evidence="10">Cytoplasm</location>
    </subcellularLocation>
    <subcellularLocation>
        <location evidence="10">Nucleus</location>
    </subcellularLocation>
    <subcellularLocation>
        <location evidence="1">Membrane</location>
        <topology evidence="1">Multi-pass membrane protein</topology>
    </subcellularLocation>
</comment>
<name>A0A2A2LZF4_9BILA</name>
<dbReference type="GO" id="GO:0015267">
    <property type="term" value="F:channel activity"/>
    <property type="evidence" value="ECO:0007669"/>
    <property type="project" value="InterPro"/>
</dbReference>
<protein>
    <recommendedName>
        <fullName evidence="10">S-methyl-5'-thioadenosine phosphorylase</fullName>
        <ecNumber evidence="10">2.4.2.28</ecNumber>
    </recommendedName>
    <alternativeName>
        <fullName evidence="10">5'-methylthioadenosine phosphorylase</fullName>
        <shortName evidence="10">MTA phosphorylase</shortName>
        <shortName evidence="10">MTAP</shortName>
        <shortName evidence="10">MTAPase</shortName>
    </alternativeName>
</protein>
<gene>
    <name evidence="13" type="ORF">WR25_20115</name>
</gene>
<proteinExistence type="inferred from homology"/>
<keyword evidence="7 10" id="KW-0660">Purine salvage</keyword>
<feature type="site" description="Important for substrate specificity" evidence="10">
    <location>
        <position position="228"/>
    </location>
</feature>
<evidence type="ECO:0000256" key="7">
    <source>
        <dbReference type="ARBA" id="ARBA00022726"/>
    </source>
</evidence>
<dbReference type="PROSITE" id="PS00221">
    <property type="entry name" value="MIP"/>
    <property type="match status" value="1"/>
</dbReference>
<feature type="binding site" evidence="10">
    <location>
        <begin position="88"/>
        <end position="89"/>
    </location>
    <ligand>
        <name>phosphate</name>
        <dbReference type="ChEBI" id="CHEBI:43474"/>
    </ligand>
</feature>
<dbReference type="InterPro" id="IPR023271">
    <property type="entry name" value="Aquaporin-like"/>
</dbReference>
<evidence type="ECO:0000256" key="2">
    <source>
        <dbReference type="ARBA" id="ARBA00006175"/>
    </source>
</evidence>
<keyword evidence="10" id="KW-0963">Cytoplasm</keyword>
<dbReference type="CDD" id="cd09010">
    <property type="entry name" value="MTAP_SsMTAPII_like_MTIP"/>
    <property type="match status" value="1"/>
</dbReference>
<dbReference type="Proteomes" id="UP000218231">
    <property type="component" value="Unassembled WGS sequence"/>
</dbReference>
<keyword evidence="14" id="KW-1185">Reference proteome</keyword>
<evidence type="ECO:0000313" key="14">
    <source>
        <dbReference type="Proteomes" id="UP000218231"/>
    </source>
</evidence>
<evidence type="ECO:0000256" key="1">
    <source>
        <dbReference type="ARBA" id="ARBA00004141"/>
    </source>
</evidence>
<sequence length="580" mass="64178">MSGDFKLGIIGGSGLEDPQFFKDVKEVVIDTPFGKPSDSYLEGTIEGVKVVLLARHGRKHDIMPGNVNFRANLWGMHMLGVKVIIASTACGSLQEHIKPGELVFPDSVFDRTAGRKSTFFDGEHNETPGVCHIQMHPAYSEYLRKVLAKTADGLGLKYHDGGFGVCIEGPRFSSKAESKVFRSWGASLVNMTLMPECVLAKELGIPYATTSLVTDYDCWREEEEQVSMEIVMATFKQNADKCKSLFLAAVPQIAKHDWTEEIKSLKMDPNRPQRFAFPVNNYLPSFTHLSHPLFREFMSEFVSTFLFIIVGIGCVITFKTTHSDFDTFLSLNLCWGFAVVFGGGLGIGVSGGHMNPAITLAQFVLGRKTWVQVLVYTPAQLLGTFAATACAYSDYTSIIDQFDGGHRTAKGNFSTLCFFVTCPNDWETNQLAGCWDQIIATGILGLVMASHIDPRNGVPRWMHPVLGGLSVMMIGMSFGMNDGYPINPARDLGARCFAAILYGKDAFTDRNYWFWVPIVGPTVGAVVGAWLYNLCVDLHSPKPEDDPTKNGFLRQNGIEEKWETVRGPNDEVRKDLSTDF</sequence>
<dbReference type="GO" id="GO:0016020">
    <property type="term" value="C:membrane"/>
    <property type="evidence" value="ECO:0007669"/>
    <property type="project" value="UniProtKB-SubCell"/>
</dbReference>
<dbReference type="SUPFAM" id="SSF81338">
    <property type="entry name" value="Aquaporin-like"/>
    <property type="match status" value="1"/>
</dbReference>
<comment type="function">
    <text evidence="10">Catalyzes the reversible phosphorylation of S-methyl-5'-thioadenosine (MTA) to adenine and 5-methylthioribose-1-phosphate. Involved in the breakdown of MTA, a major by-product of polyamine biosynthesis. Responsible for the first step in the methionine salvage pathway after MTA has been generated from S-adenosylmethionine. Has broad substrate specificity with 6-aminopurine nucleosides as preferred substrates.</text>
</comment>
<evidence type="ECO:0000256" key="10">
    <source>
        <dbReference type="HAMAP-Rule" id="MF_03155"/>
    </source>
</evidence>
<keyword evidence="5 10" id="KW-0808">Transferase</keyword>
<dbReference type="UniPathway" id="UPA00904">
    <property type="reaction ID" value="UER00873"/>
</dbReference>
<feature type="binding site" evidence="10">
    <location>
        <position position="192"/>
    </location>
    <ligand>
        <name>phosphate</name>
        <dbReference type="ChEBI" id="CHEBI:43474"/>
    </ligand>
</feature>
<evidence type="ECO:0000256" key="3">
    <source>
        <dbReference type="ARBA" id="ARBA00022448"/>
    </source>
</evidence>
<dbReference type="InterPro" id="IPR022357">
    <property type="entry name" value="MIP_CS"/>
</dbReference>
<evidence type="ECO:0000256" key="6">
    <source>
        <dbReference type="ARBA" id="ARBA00022692"/>
    </source>
</evidence>
<feature type="binding site" evidence="10">
    <location>
        <begin position="215"/>
        <end position="217"/>
    </location>
    <ligand>
        <name>substrate</name>
    </ligand>
</feature>
<dbReference type="STRING" id="2018661.A0A2A2LZF4"/>
<keyword evidence="3" id="KW-0813">Transport</keyword>
<keyword evidence="4 10" id="KW-0328">Glycosyltransferase</keyword>
<dbReference type="SUPFAM" id="SSF53167">
    <property type="entry name" value="Purine and uridine phosphorylases"/>
    <property type="match status" value="1"/>
</dbReference>
<evidence type="ECO:0000256" key="5">
    <source>
        <dbReference type="ARBA" id="ARBA00022679"/>
    </source>
</evidence>
<keyword evidence="9 11" id="KW-0472">Membrane</keyword>
<dbReference type="GO" id="GO:0019509">
    <property type="term" value="P:L-methionine salvage from methylthioadenosine"/>
    <property type="evidence" value="ECO:0007669"/>
    <property type="project" value="UniProtKB-UniPathway"/>
</dbReference>
<keyword evidence="6 11" id="KW-0812">Transmembrane</keyword>
<dbReference type="HAMAP" id="MF_01963">
    <property type="entry name" value="MTAP"/>
    <property type="match status" value="1"/>
</dbReference>
<comment type="caution">
    <text evidence="13">The sequence shown here is derived from an EMBL/GenBank/DDBJ whole genome shotgun (WGS) entry which is preliminary data.</text>
</comment>
<dbReference type="GO" id="GO:0005829">
    <property type="term" value="C:cytosol"/>
    <property type="evidence" value="ECO:0007669"/>
    <property type="project" value="TreeGrafter"/>
</dbReference>
<comment type="pathway">
    <text evidence="10">Amino-acid biosynthesis; L-methionine biosynthesis via salvage pathway; S-methyl-5-thio-alpha-D-ribose 1-phosphate from S-methyl-5'-thioadenosine (phosphorylase route): step 1/1.</text>
</comment>
<feature type="site" description="Important for substrate specificity" evidence="10">
    <location>
        <position position="173"/>
    </location>
</feature>
<feature type="binding site" evidence="10">
    <location>
        <begin position="55"/>
        <end position="56"/>
    </location>
    <ligand>
        <name>phosphate</name>
        <dbReference type="ChEBI" id="CHEBI:43474"/>
    </ligand>
</feature>
<evidence type="ECO:0000256" key="11">
    <source>
        <dbReference type="SAM" id="Phobius"/>
    </source>
</evidence>
<evidence type="ECO:0000256" key="9">
    <source>
        <dbReference type="ARBA" id="ARBA00023136"/>
    </source>
</evidence>
<dbReference type="Gene3D" id="1.20.1080.10">
    <property type="entry name" value="Glycerol uptake facilitator protein"/>
    <property type="match status" value="1"/>
</dbReference>
<dbReference type="EMBL" id="LIAE01006301">
    <property type="protein sequence ID" value="PAV91622.1"/>
    <property type="molecule type" value="Genomic_DNA"/>
</dbReference>
<feature type="binding site" evidence="10">
    <location>
        <position position="13"/>
    </location>
    <ligand>
        <name>phosphate</name>
        <dbReference type="ChEBI" id="CHEBI:43474"/>
    </ligand>
</feature>
<comment type="similarity">
    <text evidence="10">Belongs to the PNP/MTAP phosphorylase family. MTAP subfamily.</text>
</comment>
<comment type="similarity">
    <text evidence="2">Belongs to the MIP/aquaporin (TC 1.A.8) family.</text>
</comment>
<feature type="transmembrane region" description="Helical" evidence="11">
    <location>
        <begin position="328"/>
        <end position="349"/>
    </location>
</feature>
<dbReference type="InterPro" id="IPR035994">
    <property type="entry name" value="Nucleoside_phosphorylase_sf"/>
</dbReference>
<comment type="catalytic activity">
    <reaction evidence="10">
        <text>S-methyl-5'-thioadenosine + phosphate = 5-(methylsulfanyl)-alpha-D-ribose 1-phosphate + adenine</text>
        <dbReference type="Rhea" id="RHEA:11852"/>
        <dbReference type="ChEBI" id="CHEBI:16708"/>
        <dbReference type="ChEBI" id="CHEBI:17509"/>
        <dbReference type="ChEBI" id="CHEBI:43474"/>
        <dbReference type="ChEBI" id="CHEBI:58533"/>
        <dbReference type="EC" id="2.4.2.28"/>
    </reaction>
</comment>